<dbReference type="AlphaFoldDB" id="A0A419R4X7"/>
<evidence type="ECO:0000313" key="7">
    <source>
        <dbReference type="EMBL" id="RJX69605.1"/>
    </source>
</evidence>
<proteinExistence type="predicted"/>
<evidence type="ECO:0000256" key="4">
    <source>
        <dbReference type="ARBA" id="ARBA00022989"/>
    </source>
</evidence>
<accession>A0A419R4X7</accession>
<evidence type="ECO:0000256" key="1">
    <source>
        <dbReference type="ARBA" id="ARBA00004651"/>
    </source>
</evidence>
<evidence type="ECO:0000313" key="8">
    <source>
        <dbReference type="Proteomes" id="UP000284322"/>
    </source>
</evidence>
<dbReference type="OrthoDB" id="9804822at2"/>
<protein>
    <submittedName>
        <fullName evidence="7">LysE family translocator</fullName>
    </submittedName>
</protein>
<reference evidence="7 8" key="1">
    <citation type="submission" date="2018-09" db="EMBL/GenBank/DDBJ databases">
        <title>Altererythrobacter sp.Ery1 and Ery12, the genome sequencing of novel strains in genus Alterythrobacter.</title>
        <authorList>
            <person name="Cheng H."/>
            <person name="Wu Y.-H."/>
            <person name="Fang C."/>
            <person name="Xu X.-W."/>
        </authorList>
    </citation>
    <scope>NUCLEOTIDE SEQUENCE [LARGE SCALE GENOMIC DNA]</scope>
    <source>
        <strain evidence="7 8">Ery12</strain>
    </source>
</reference>
<comment type="subcellular location">
    <subcellularLocation>
        <location evidence="1">Cell membrane</location>
        <topology evidence="1">Multi-pass membrane protein</topology>
    </subcellularLocation>
</comment>
<evidence type="ECO:0000256" key="3">
    <source>
        <dbReference type="ARBA" id="ARBA00022692"/>
    </source>
</evidence>
<keyword evidence="4 6" id="KW-1133">Transmembrane helix</keyword>
<dbReference type="PIRSF" id="PIRSF006324">
    <property type="entry name" value="LeuE"/>
    <property type="match status" value="1"/>
</dbReference>
<sequence length="215" mass="22329">MTIWTALAGFTLAAGLLVITPGLDMALVLRTLAVEGPRQALAAAAGVVAGVLAWGLVVALGLGALLALSGTLYTVLQYAGAAYLLWLGLGMVRAALKSLAHSDAVGPALPSAPSRSGNWFMKGLFTNLLNPKMGVFYVSFLPQFIPAGASVMGFSLLLAALHATLGMAWFALLILGSRPLRQWFAQGAVARWLDGLTGGVLIALGLRIAFHPAHR</sequence>
<organism evidence="7 8">
    <name type="scientific">Tsuneonella suprasediminis</name>
    <dbReference type="NCBI Taxonomy" id="2306996"/>
    <lineage>
        <taxon>Bacteria</taxon>
        <taxon>Pseudomonadati</taxon>
        <taxon>Pseudomonadota</taxon>
        <taxon>Alphaproteobacteria</taxon>
        <taxon>Sphingomonadales</taxon>
        <taxon>Erythrobacteraceae</taxon>
        <taxon>Tsuneonella</taxon>
    </lineage>
</organism>
<evidence type="ECO:0000256" key="2">
    <source>
        <dbReference type="ARBA" id="ARBA00022475"/>
    </source>
</evidence>
<dbReference type="Proteomes" id="UP000284322">
    <property type="component" value="Unassembled WGS sequence"/>
</dbReference>
<gene>
    <name evidence="7" type="ORF">D6858_03500</name>
</gene>
<dbReference type="EMBL" id="RAHJ01000012">
    <property type="protein sequence ID" value="RJX69605.1"/>
    <property type="molecule type" value="Genomic_DNA"/>
</dbReference>
<keyword evidence="8" id="KW-1185">Reference proteome</keyword>
<keyword evidence="2" id="KW-1003">Cell membrane</keyword>
<keyword evidence="5 6" id="KW-0472">Membrane</keyword>
<dbReference type="GO" id="GO:0005886">
    <property type="term" value="C:plasma membrane"/>
    <property type="evidence" value="ECO:0007669"/>
    <property type="project" value="UniProtKB-SubCell"/>
</dbReference>
<dbReference type="GO" id="GO:0015171">
    <property type="term" value="F:amino acid transmembrane transporter activity"/>
    <property type="evidence" value="ECO:0007669"/>
    <property type="project" value="TreeGrafter"/>
</dbReference>
<comment type="caution">
    <text evidence="7">The sequence shown here is derived from an EMBL/GenBank/DDBJ whole genome shotgun (WGS) entry which is preliminary data.</text>
</comment>
<feature type="transmembrane region" description="Helical" evidence="6">
    <location>
        <begin position="188"/>
        <end position="210"/>
    </location>
</feature>
<feature type="transmembrane region" description="Helical" evidence="6">
    <location>
        <begin position="6"/>
        <end position="29"/>
    </location>
</feature>
<dbReference type="Pfam" id="PF01810">
    <property type="entry name" value="LysE"/>
    <property type="match status" value="1"/>
</dbReference>
<feature type="transmembrane region" description="Helical" evidence="6">
    <location>
        <begin position="151"/>
        <end position="176"/>
    </location>
</feature>
<dbReference type="PANTHER" id="PTHR30086">
    <property type="entry name" value="ARGININE EXPORTER PROTEIN ARGO"/>
    <property type="match status" value="1"/>
</dbReference>
<dbReference type="InterPro" id="IPR001123">
    <property type="entry name" value="LeuE-type"/>
</dbReference>
<feature type="transmembrane region" description="Helical" evidence="6">
    <location>
        <begin position="75"/>
        <end position="96"/>
    </location>
</feature>
<dbReference type="PANTHER" id="PTHR30086:SF20">
    <property type="entry name" value="ARGININE EXPORTER PROTEIN ARGO-RELATED"/>
    <property type="match status" value="1"/>
</dbReference>
<evidence type="ECO:0000256" key="6">
    <source>
        <dbReference type="SAM" id="Phobius"/>
    </source>
</evidence>
<keyword evidence="3 6" id="KW-0812">Transmembrane</keyword>
<evidence type="ECO:0000256" key="5">
    <source>
        <dbReference type="ARBA" id="ARBA00023136"/>
    </source>
</evidence>
<name>A0A419R4X7_9SPHN</name>
<dbReference type="RefSeq" id="WP_120107234.1">
    <property type="nucleotide sequence ID" value="NZ_RAHJ01000012.1"/>
</dbReference>
<feature type="transmembrane region" description="Helical" evidence="6">
    <location>
        <begin position="41"/>
        <end position="69"/>
    </location>
</feature>